<evidence type="ECO:0000313" key="2">
    <source>
        <dbReference type="Proteomes" id="UP000249661"/>
    </source>
</evidence>
<keyword evidence="2" id="KW-1185">Reference proteome</keyword>
<accession>A0ACD1H839</accession>
<name>A0ACD1H839_9EURO</name>
<dbReference type="Proteomes" id="UP000249661">
    <property type="component" value="Unassembled WGS sequence"/>
</dbReference>
<sequence>MSSTSETESLQLWGERKEVVCIPPSQRPTPPHKWTALYAVSRPLPSNVSTVRFSITSHDQGWGNARNGLWSWFEVSILGSSGEQVSPEFHDLSDQTYVKSSPEDFGEMMQEKGLYLKDIPKELTKSSSEVSMTIIKNTIQFQWQHRGLTWKRGCDDEAAERLLDLLDEGDRLVIWARAQFPGWVNCVKEAQIMIATSGGHQGVRPESDDRSLPVDIPTEHSGINRAQVDDQSMLEEPESTQATRPSGTSTQHGTIDQTQTGMRAVFESFQRRLLGSPPSTIAEDSSHISPNQHIPKETAAPQRTLLSNCKPSRAAGMPYNWLPMVEWILFETAYDDPSRPRLLWVTGLMYMIRCAMSPQMGDVGKALAYLQLATLLEPQKSEYRAHLVLTLLLRYSRTERSMDLDQAIIELEKVMASSSEWPGRLDHLKLFATAYEWRHANTGNPNDLQKASKIIQELHDATAENSPDRAIISDLQERHKARTVDDLAIGKGIDIAIEVTEHALARTPRDNKKYQELVWTLSQQYFQRYNQTGHTEDLELAISRAEQHQSDMLEDKVPIVSAGRDVQLATYLMARWIRQGCHDDLTTALTLMKRAIDATVPGSTFQVGCIIQRAAWMSLWPNGADRIELVRTSIKDIESIRTSSFDRISGIWKRDMLWTLGLQYWALYQCTQELADIEKAIESLESSLDFMHEPGSMKISAHRYLGELWLAKASRTRDNATYRRSMRYFLQCCLSDDALPMDRVLSARAFIHRASHAGYWEQACVVAATVFPLVPLVSSRDLKHDDKIYNLRALSGLASDACAAFLNLGFTNEALVKVELGRGILLGDLFDIQSNLCDLQRAYPDLAQEYERLRHQALYGMEVDELEDGGKDQQINDRRAHFQRLQKCEDRIRERAGFETFLQPLTSPQIGESAREGPIIIVNASCVSCDALLIASTGIGRVRLDNMISHAVPQFRQHLTRCALKPRARDLESDLPAEAHDNELLSWLWYTCVKPILGTLASHNDISTGEEKTRVWWMGVGAASGLPFHAAGDYSSTEATDASENCLDHVISSYTPTIKALRNARERATQTSRRPLKDNNKPSLLIATMPDTPGHGALHGVRRESQAIKDTIAQAMDITELAGPSTGNVLSALQNSELVHFACHGYSDPGDPANSHLLLQKSSDSGMVVDKLTVSKLLDTHTMSRAWIAYLSACSTAEIRDRRLLDEGLHITSGFLIAGFSHVIGSLWPAEDEVCVHMATYFYEALLARRATATDPNRAVAEAVRDATLRIRSQYWQNPLAWALYTHVGA</sequence>
<organism evidence="1 2">
    <name type="scientific">Aspergillus aculeatinus CBS 121060</name>
    <dbReference type="NCBI Taxonomy" id="1448322"/>
    <lineage>
        <taxon>Eukaryota</taxon>
        <taxon>Fungi</taxon>
        <taxon>Dikarya</taxon>
        <taxon>Ascomycota</taxon>
        <taxon>Pezizomycotina</taxon>
        <taxon>Eurotiomycetes</taxon>
        <taxon>Eurotiomycetidae</taxon>
        <taxon>Eurotiales</taxon>
        <taxon>Aspergillaceae</taxon>
        <taxon>Aspergillus</taxon>
        <taxon>Aspergillus subgen. Circumdati</taxon>
    </lineage>
</organism>
<reference evidence="1" key="1">
    <citation type="submission" date="2018-02" db="EMBL/GenBank/DDBJ databases">
        <title>The genomes of Aspergillus section Nigri reveals drivers in fungal speciation.</title>
        <authorList>
            <consortium name="DOE Joint Genome Institute"/>
            <person name="Vesth T.C."/>
            <person name="Nybo J."/>
            <person name="Theobald S."/>
            <person name="Brandl J."/>
            <person name="Frisvad J.C."/>
            <person name="Nielsen K.F."/>
            <person name="Lyhne E.K."/>
            <person name="Kogle M.E."/>
            <person name="Kuo A."/>
            <person name="Riley R."/>
            <person name="Clum A."/>
            <person name="Nolan M."/>
            <person name="Lipzen A."/>
            <person name="Salamov A."/>
            <person name="Henrissat B."/>
            <person name="Wiebenga A."/>
            <person name="De vries R.P."/>
            <person name="Grigoriev I.V."/>
            <person name="Mortensen U.H."/>
            <person name="Andersen M.R."/>
            <person name="Baker S.E."/>
        </authorList>
    </citation>
    <scope>NUCLEOTIDE SEQUENCE</scope>
    <source>
        <strain evidence="1">CBS 121060</strain>
    </source>
</reference>
<gene>
    <name evidence="1" type="ORF">BO66DRAFT_438624</name>
</gene>
<dbReference type="EMBL" id="KZ824957">
    <property type="protein sequence ID" value="RAH69920.1"/>
    <property type="molecule type" value="Genomic_DNA"/>
</dbReference>
<protein>
    <submittedName>
        <fullName evidence="1">Uncharacterized protein</fullName>
    </submittedName>
</protein>
<evidence type="ECO:0000313" key="1">
    <source>
        <dbReference type="EMBL" id="RAH69920.1"/>
    </source>
</evidence>
<proteinExistence type="predicted"/>